<comment type="caution">
    <text evidence="6">The sequence shown here is derived from an EMBL/GenBank/DDBJ whole genome shotgun (WGS) entry which is preliminary data.</text>
</comment>
<dbReference type="GO" id="GO:0046872">
    <property type="term" value="F:metal ion binding"/>
    <property type="evidence" value="ECO:0007669"/>
    <property type="project" value="UniProtKB-KW"/>
</dbReference>
<dbReference type="EC" id="6.3.3.2" evidence="5"/>
<protein>
    <recommendedName>
        <fullName evidence="5">5-formyltetrahydrofolate cyclo-ligase</fullName>
        <ecNumber evidence="5">6.3.3.2</ecNumber>
    </recommendedName>
</protein>
<evidence type="ECO:0000256" key="5">
    <source>
        <dbReference type="RuleBase" id="RU361279"/>
    </source>
</evidence>
<name>A0A2I0QXC8_9BACI</name>
<feature type="binding site" evidence="4">
    <location>
        <begin position="134"/>
        <end position="142"/>
    </location>
    <ligand>
        <name>ATP</name>
        <dbReference type="ChEBI" id="CHEBI:30616"/>
    </ligand>
</feature>
<keyword evidence="5" id="KW-0460">Magnesium</keyword>
<organism evidence="6 7">
    <name type="scientific">Halalkalibacillus sediminis</name>
    <dbReference type="NCBI Taxonomy" id="2018042"/>
    <lineage>
        <taxon>Bacteria</taxon>
        <taxon>Bacillati</taxon>
        <taxon>Bacillota</taxon>
        <taxon>Bacilli</taxon>
        <taxon>Bacillales</taxon>
        <taxon>Bacillaceae</taxon>
        <taxon>Halalkalibacillus</taxon>
    </lineage>
</organism>
<dbReference type="InterPro" id="IPR002698">
    <property type="entry name" value="FTHF_cligase"/>
</dbReference>
<dbReference type="GO" id="GO:0030272">
    <property type="term" value="F:5-formyltetrahydrofolate cyclo-ligase activity"/>
    <property type="evidence" value="ECO:0007669"/>
    <property type="project" value="UniProtKB-EC"/>
</dbReference>
<comment type="similarity">
    <text evidence="1 5">Belongs to the 5-formyltetrahydrofolate cyclo-ligase family.</text>
</comment>
<sequence>MYKSSFRAVGKRLLKHISKETKTEKMDAITDAVMNTSIWQNANTIACTIPRSIELDTHKLIEQAWMQQKQVVIPKCYPENDNQMTFYQYTSREELENVYLDLYEPLADEKKLTNKRDIDLIIVPGLLFDKEGFRIGYGGGYYDRYLEDYNGQTISIAMDEQIVPHLPYDSFDQPVQTIITDKKIITPL</sequence>
<evidence type="ECO:0000256" key="4">
    <source>
        <dbReference type="PIRSR" id="PIRSR006806-1"/>
    </source>
</evidence>
<evidence type="ECO:0000313" key="6">
    <source>
        <dbReference type="EMBL" id="PKR78997.1"/>
    </source>
</evidence>
<dbReference type="GO" id="GO:0009396">
    <property type="term" value="P:folic acid-containing compound biosynthetic process"/>
    <property type="evidence" value="ECO:0007669"/>
    <property type="project" value="TreeGrafter"/>
</dbReference>
<proteinExistence type="inferred from homology"/>
<feature type="binding site" evidence="4">
    <location>
        <position position="49"/>
    </location>
    <ligand>
        <name>substrate</name>
    </ligand>
</feature>
<evidence type="ECO:0000256" key="1">
    <source>
        <dbReference type="ARBA" id="ARBA00010638"/>
    </source>
</evidence>
<keyword evidence="7" id="KW-1185">Reference proteome</keyword>
<dbReference type="Gene3D" id="3.40.50.10420">
    <property type="entry name" value="NagB/RpiA/CoA transferase-like"/>
    <property type="match status" value="1"/>
</dbReference>
<dbReference type="RefSeq" id="WP_101330741.1">
    <property type="nucleotide sequence ID" value="NZ_PJNH01000001.1"/>
</dbReference>
<dbReference type="PANTHER" id="PTHR23407">
    <property type="entry name" value="ATPASE INHIBITOR/5-FORMYLTETRAHYDROFOLATE CYCLO-LIGASE"/>
    <property type="match status" value="1"/>
</dbReference>
<gene>
    <name evidence="6" type="ORF">CEY16_04385</name>
</gene>
<dbReference type="NCBIfam" id="TIGR02727">
    <property type="entry name" value="MTHFS_bact"/>
    <property type="match status" value="1"/>
</dbReference>
<dbReference type="AlphaFoldDB" id="A0A2I0QXC8"/>
<keyword evidence="6" id="KW-0436">Ligase</keyword>
<dbReference type="InterPro" id="IPR037171">
    <property type="entry name" value="NagB/RpiA_transferase-like"/>
</dbReference>
<dbReference type="GO" id="GO:0005524">
    <property type="term" value="F:ATP binding"/>
    <property type="evidence" value="ECO:0007669"/>
    <property type="project" value="UniProtKB-KW"/>
</dbReference>
<comment type="catalytic activity">
    <reaction evidence="5">
        <text>(6S)-5-formyl-5,6,7,8-tetrahydrofolate + ATP = (6R)-5,10-methenyltetrahydrofolate + ADP + phosphate</text>
        <dbReference type="Rhea" id="RHEA:10488"/>
        <dbReference type="ChEBI" id="CHEBI:30616"/>
        <dbReference type="ChEBI" id="CHEBI:43474"/>
        <dbReference type="ChEBI" id="CHEBI:57455"/>
        <dbReference type="ChEBI" id="CHEBI:57457"/>
        <dbReference type="ChEBI" id="CHEBI:456216"/>
        <dbReference type="EC" id="6.3.3.2"/>
    </reaction>
</comment>
<keyword evidence="3 4" id="KW-0067">ATP-binding</keyword>
<dbReference type="InterPro" id="IPR024185">
    <property type="entry name" value="FTHF_cligase-like_sf"/>
</dbReference>
<reference evidence="6 7" key="1">
    <citation type="submission" date="2017-06" db="EMBL/GenBank/DDBJ databases">
        <title>the draft geome sequence of Illustriluteabacillus marina B3227.</title>
        <authorList>
            <person name="He R.-H."/>
            <person name="Du Z.-J."/>
        </authorList>
    </citation>
    <scope>NUCLEOTIDE SEQUENCE [LARGE SCALE GENOMIC DNA]</scope>
    <source>
        <strain evidence="6 7">B3227</strain>
    </source>
</reference>
<keyword evidence="2 4" id="KW-0547">Nucleotide-binding</keyword>
<feature type="binding site" evidence="4">
    <location>
        <position position="54"/>
    </location>
    <ligand>
        <name>substrate</name>
    </ligand>
</feature>
<dbReference type="EMBL" id="PJNH01000001">
    <property type="protein sequence ID" value="PKR78997.1"/>
    <property type="molecule type" value="Genomic_DNA"/>
</dbReference>
<evidence type="ECO:0000313" key="7">
    <source>
        <dbReference type="Proteomes" id="UP000243524"/>
    </source>
</evidence>
<dbReference type="PANTHER" id="PTHR23407:SF1">
    <property type="entry name" value="5-FORMYLTETRAHYDROFOLATE CYCLO-LIGASE"/>
    <property type="match status" value="1"/>
</dbReference>
<dbReference type="SUPFAM" id="SSF100950">
    <property type="entry name" value="NagB/RpiA/CoA transferase-like"/>
    <property type="match status" value="1"/>
</dbReference>
<accession>A0A2I0QXC8</accession>
<evidence type="ECO:0000256" key="3">
    <source>
        <dbReference type="ARBA" id="ARBA00022840"/>
    </source>
</evidence>
<comment type="cofactor">
    <cofactor evidence="5">
        <name>Mg(2+)</name>
        <dbReference type="ChEBI" id="CHEBI:18420"/>
    </cofactor>
</comment>
<dbReference type="OrthoDB" id="9801938at2"/>
<dbReference type="PIRSF" id="PIRSF006806">
    <property type="entry name" value="FTHF_cligase"/>
    <property type="match status" value="1"/>
</dbReference>
<feature type="binding site" evidence="4">
    <location>
        <begin position="3"/>
        <end position="7"/>
    </location>
    <ligand>
        <name>ATP</name>
        <dbReference type="ChEBI" id="CHEBI:30616"/>
    </ligand>
</feature>
<dbReference type="Proteomes" id="UP000243524">
    <property type="component" value="Unassembled WGS sequence"/>
</dbReference>
<dbReference type="GO" id="GO:0035999">
    <property type="term" value="P:tetrahydrofolate interconversion"/>
    <property type="evidence" value="ECO:0007669"/>
    <property type="project" value="TreeGrafter"/>
</dbReference>
<dbReference type="Pfam" id="PF01812">
    <property type="entry name" value="5-FTHF_cyc-lig"/>
    <property type="match status" value="1"/>
</dbReference>
<evidence type="ECO:0000256" key="2">
    <source>
        <dbReference type="ARBA" id="ARBA00022741"/>
    </source>
</evidence>
<keyword evidence="5" id="KW-0479">Metal-binding</keyword>